<reference evidence="2" key="2">
    <citation type="submission" date="2016-02" db="EMBL/GenBank/DDBJ databases">
        <title>The draft genome sequence of the rumen methanogen Methanobrevibacter olleyae YLM1.</title>
        <authorList>
            <consortium name="New Zealand Agricultural Greenhouse Gas Research Centre/Pastoral Greenhouse Gas Research Consortium"/>
            <person name="Kelly W.J."/>
            <person name="Li D."/>
            <person name="Lambie S.C."/>
            <person name="Attwood G.T."/>
            <person name="Altermann E."/>
            <person name="Leahy S.C."/>
        </authorList>
    </citation>
    <scope>NUCLEOTIDE SEQUENCE [LARGE SCALE GENOMIC DNA]</scope>
    <source>
        <strain evidence="2">YLM1</strain>
    </source>
</reference>
<dbReference type="PATRIC" id="fig|294671.3.peg.905"/>
<evidence type="ECO:0000313" key="1">
    <source>
        <dbReference type="EMBL" id="AMK15421.1"/>
    </source>
</evidence>
<dbReference type="RefSeq" id="WP_067146652.1">
    <property type="nucleotide sequence ID" value="NZ_CP014265.1"/>
</dbReference>
<organism evidence="1 2">
    <name type="scientific">Methanobrevibacter olleyae</name>
    <dbReference type="NCBI Taxonomy" id="294671"/>
    <lineage>
        <taxon>Archaea</taxon>
        <taxon>Methanobacteriati</taxon>
        <taxon>Methanobacteriota</taxon>
        <taxon>Methanomada group</taxon>
        <taxon>Methanobacteria</taxon>
        <taxon>Methanobacteriales</taxon>
        <taxon>Methanobacteriaceae</taxon>
        <taxon>Methanobrevibacter</taxon>
    </lineage>
</organism>
<dbReference type="InterPro" id="IPR029063">
    <property type="entry name" value="SAM-dependent_MTases_sf"/>
</dbReference>
<gene>
    <name evidence="1" type="ORF">YLM1_0864</name>
</gene>
<sequence length="404" mass="47133">MREIELIPEGIAEDDNTINVEMNQNEIWFLKTFIKKYNPKKIVEIGISAGGNTVNLLKWKDKDAQLFSIDISTEWYQDNTKLSGFMADELDVKNNWKIYRGYDYLDIYKEIGNDIDFIIIDTVHFMPGEFFSFLAALPQLKDGCIVVLHDIHLNMLRVSSNEFKDKDIAAHCTGLLFGGISSNKKWTLKSKISNIGAFVVDKSTRENIKDIFHILCSQWHMFPSELNIPEYSYFIYKNYPIDCYNLFNECLKVQAKYFNTDDFQSLQTARVDIINSGNKNNLIQFLNISNSVNVDFPEWFKSDEGIGAVTQTCERSFDLKIKCIQEGLLKIYLRGPDIRDKFGKRVPSYVDYNTFRINNEEIIEEDVIVWHDDPYIFERNIKNGEIIDLHFEWNVLKSINIKND</sequence>
<dbReference type="AlphaFoldDB" id="A0A126QZC6"/>
<dbReference type="Pfam" id="PF13578">
    <property type="entry name" value="Methyltransf_24"/>
    <property type="match status" value="1"/>
</dbReference>
<dbReference type="EMBL" id="CP014265">
    <property type="protein sequence ID" value="AMK15421.1"/>
    <property type="molecule type" value="Genomic_DNA"/>
</dbReference>
<evidence type="ECO:0008006" key="3">
    <source>
        <dbReference type="Google" id="ProtNLM"/>
    </source>
</evidence>
<proteinExistence type="predicted"/>
<name>A0A126QZC6_METOL</name>
<protein>
    <recommendedName>
        <fullName evidence="3">Methyltransferase domain-containing protein</fullName>
    </recommendedName>
</protein>
<dbReference type="Gene3D" id="3.40.50.150">
    <property type="entry name" value="Vaccinia Virus protein VP39"/>
    <property type="match status" value="1"/>
</dbReference>
<reference evidence="1 2" key="1">
    <citation type="journal article" date="2016" name="Genome Announc.">
        <title>Draft Genome Sequence of the Rumen Methanogen Methanobrevibacter olleyae YLM1.</title>
        <authorList>
            <person name="Kelly W.J."/>
            <person name="Li D."/>
            <person name="Lambie S.C."/>
            <person name="Cox F."/>
            <person name="Attwood G.T."/>
            <person name="Altermann E."/>
            <person name="Leahy S.C."/>
        </authorList>
    </citation>
    <scope>NUCLEOTIDE SEQUENCE [LARGE SCALE GENOMIC DNA]</scope>
    <source>
        <strain evidence="1 2">YLM1</strain>
    </source>
</reference>
<keyword evidence="2" id="KW-1185">Reference proteome</keyword>
<dbReference type="SUPFAM" id="SSF53335">
    <property type="entry name" value="S-adenosyl-L-methionine-dependent methyltransferases"/>
    <property type="match status" value="1"/>
</dbReference>
<dbReference type="KEGG" id="mol:YLM1_0864"/>
<evidence type="ECO:0000313" key="2">
    <source>
        <dbReference type="Proteomes" id="UP000066376"/>
    </source>
</evidence>
<dbReference type="Proteomes" id="UP000066376">
    <property type="component" value="Chromosome"/>
</dbReference>
<dbReference type="GeneID" id="28489163"/>
<accession>A0A126QZC6</accession>